<name>A0AAQ3SJ69_PASNO</name>
<organism evidence="1 2">
    <name type="scientific">Paspalum notatum var. saurae</name>
    <dbReference type="NCBI Taxonomy" id="547442"/>
    <lineage>
        <taxon>Eukaryota</taxon>
        <taxon>Viridiplantae</taxon>
        <taxon>Streptophyta</taxon>
        <taxon>Embryophyta</taxon>
        <taxon>Tracheophyta</taxon>
        <taxon>Spermatophyta</taxon>
        <taxon>Magnoliopsida</taxon>
        <taxon>Liliopsida</taxon>
        <taxon>Poales</taxon>
        <taxon>Poaceae</taxon>
        <taxon>PACMAD clade</taxon>
        <taxon>Panicoideae</taxon>
        <taxon>Andropogonodae</taxon>
        <taxon>Paspaleae</taxon>
        <taxon>Paspalinae</taxon>
        <taxon>Paspalum</taxon>
    </lineage>
</organism>
<dbReference type="Proteomes" id="UP001341281">
    <property type="component" value="Chromosome 01"/>
</dbReference>
<dbReference type="AlphaFoldDB" id="A0AAQ3SJ69"/>
<reference evidence="1 2" key="1">
    <citation type="submission" date="2024-02" db="EMBL/GenBank/DDBJ databases">
        <title>High-quality chromosome-scale genome assembly of Pensacola bahiagrass (Paspalum notatum Flugge var. saurae).</title>
        <authorList>
            <person name="Vega J.M."/>
            <person name="Podio M."/>
            <person name="Orjuela J."/>
            <person name="Siena L.A."/>
            <person name="Pessino S.C."/>
            <person name="Combes M.C."/>
            <person name="Mariac C."/>
            <person name="Albertini E."/>
            <person name="Pupilli F."/>
            <person name="Ortiz J.P.A."/>
            <person name="Leblanc O."/>
        </authorList>
    </citation>
    <scope>NUCLEOTIDE SEQUENCE [LARGE SCALE GENOMIC DNA]</scope>
    <source>
        <strain evidence="1">R1</strain>
        <tissue evidence="1">Leaf</tissue>
    </source>
</reference>
<keyword evidence="2" id="KW-1185">Reference proteome</keyword>
<proteinExistence type="predicted"/>
<accession>A0AAQ3SJ69</accession>
<protein>
    <submittedName>
        <fullName evidence="1">Uncharacterized protein</fullName>
    </submittedName>
</protein>
<evidence type="ECO:0000313" key="1">
    <source>
        <dbReference type="EMBL" id="WVZ51450.1"/>
    </source>
</evidence>
<gene>
    <name evidence="1" type="ORF">U9M48_002596</name>
</gene>
<evidence type="ECO:0000313" key="2">
    <source>
        <dbReference type="Proteomes" id="UP001341281"/>
    </source>
</evidence>
<dbReference type="EMBL" id="CP144745">
    <property type="protein sequence ID" value="WVZ51450.1"/>
    <property type="molecule type" value="Genomic_DNA"/>
</dbReference>
<sequence length="71" mass="7793">MGTCSPSSSIILSMGNSSPALLSSFPMAAPVDFGDFIKGERGSMARKKRRLTNISDFKKRSAWIWRGEVLL</sequence>